<gene>
    <name evidence="1" type="ORF">ALV80_09265</name>
    <name evidence="2" type="ORF">IMAU50013_01661</name>
</gene>
<evidence type="ECO:0000313" key="3">
    <source>
        <dbReference type="Proteomes" id="UP000063930"/>
    </source>
</evidence>
<evidence type="ECO:0000313" key="1">
    <source>
        <dbReference type="EMBL" id="ALI53185.1"/>
    </source>
</evidence>
<proteinExistence type="predicted"/>
<sequence>MVVDKKQLEQLGAFEISQKMLALARKNEKSNIFLNAGRGNPNWINTLARLAFARLVQFGVQESRRTINNGEMAGYVETTGIRERLEAFLDPDDNREDKFLEDVLTYIKDDLHLDQDDVVAEMTNGIIGNNYPVPSRVLRNSEVILAL</sequence>
<keyword evidence="2" id="KW-0032">Aminotransferase</keyword>
<evidence type="ECO:0000313" key="4">
    <source>
        <dbReference type="Proteomes" id="UP000601587"/>
    </source>
</evidence>
<dbReference type="Proteomes" id="UP000063930">
    <property type="component" value="Chromosome"/>
</dbReference>
<protein>
    <submittedName>
        <fullName evidence="2">Bifunctional aspartate aminotransferase and L-aspartate beta-decarboxylase</fullName>
    </submittedName>
</protein>
<dbReference type="GO" id="GO:0008483">
    <property type="term" value="F:transaminase activity"/>
    <property type="evidence" value="ECO:0007669"/>
    <property type="project" value="UniProtKB-KW"/>
</dbReference>
<dbReference type="AlphaFoldDB" id="A0A9Q5BYS3"/>
<keyword evidence="2" id="KW-0808">Transferase</keyword>
<accession>A0A9Q5BYS3</accession>
<dbReference type="EMBL" id="WCGB01000041">
    <property type="protein sequence ID" value="NRN92114.1"/>
    <property type="molecule type" value="Genomic_DNA"/>
</dbReference>
<organism evidence="2 4">
    <name type="scientific">Lactobacillus helveticus</name>
    <name type="common">Lactobacillus suntoryeus</name>
    <dbReference type="NCBI Taxonomy" id="1587"/>
    <lineage>
        <taxon>Bacteria</taxon>
        <taxon>Bacillati</taxon>
        <taxon>Bacillota</taxon>
        <taxon>Bacilli</taxon>
        <taxon>Lactobacillales</taxon>
        <taxon>Lactobacillaceae</taxon>
        <taxon>Lactobacillus</taxon>
    </lineage>
</organism>
<dbReference type="Proteomes" id="UP000601587">
    <property type="component" value="Unassembled WGS sequence"/>
</dbReference>
<reference evidence="2" key="2">
    <citation type="submission" date="2019-09" db="EMBL/GenBank/DDBJ databases">
        <title>Comparative genomic analysis of Lactobacillus helveticus.</title>
        <authorList>
            <person name="Zhang H."/>
            <person name="Chen Y."/>
            <person name="Zhong Z."/>
        </authorList>
    </citation>
    <scope>NUCLEOTIDE SEQUENCE</scope>
    <source>
        <strain evidence="2">IMAU50013</strain>
    </source>
</reference>
<reference evidence="1 3" key="1">
    <citation type="submission" date="2015-08" db="EMBL/GenBank/DDBJ databases">
        <title>Complete genome sequence of Lactobacillus helveticus CAUH18, a probiotic strain originated from koumiss.</title>
        <authorList>
            <person name="Yang Y."/>
            <person name="Hao Y."/>
        </authorList>
    </citation>
    <scope>NUCLEOTIDE SEQUENCE [LARGE SCALE GENOMIC DNA]</scope>
    <source>
        <strain evidence="1 3">CAUH18</strain>
    </source>
</reference>
<name>A0A9Q5BYS3_LACHE</name>
<dbReference type="EMBL" id="CP012381">
    <property type="protein sequence ID" value="ALI53185.1"/>
    <property type="molecule type" value="Genomic_DNA"/>
</dbReference>
<dbReference type="Gene3D" id="1.10.20.110">
    <property type="match status" value="1"/>
</dbReference>
<evidence type="ECO:0000313" key="2">
    <source>
        <dbReference type="EMBL" id="NRN92114.1"/>
    </source>
</evidence>